<gene>
    <name evidence="1" type="ORF">SDC9_19874</name>
</gene>
<organism evidence="1">
    <name type="scientific">bioreactor metagenome</name>
    <dbReference type="NCBI Taxonomy" id="1076179"/>
    <lineage>
        <taxon>unclassified sequences</taxon>
        <taxon>metagenomes</taxon>
        <taxon>ecological metagenomes</taxon>
    </lineage>
</organism>
<evidence type="ECO:0000313" key="1">
    <source>
        <dbReference type="EMBL" id="MPL74065.1"/>
    </source>
</evidence>
<protein>
    <submittedName>
        <fullName evidence="1">Uncharacterized protein</fullName>
    </submittedName>
</protein>
<accession>A0A644U563</accession>
<reference evidence="1" key="1">
    <citation type="submission" date="2019-08" db="EMBL/GenBank/DDBJ databases">
        <authorList>
            <person name="Kucharzyk K."/>
            <person name="Murdoch R.W."/>
            <person name="Higgins S."/>
            <person name="Loffler F."/>
        </authorList>
    </citation>
    <scope>NUCLEOTIDE SEQUENCE</scope>
</reference>
<dbReference type="EMBL" id="VSSQ01000078">
    <property type="protein sequence ID" value="MPL74065.1"/>
    <property type="molecule type" value="Genomic_DNA"/>
</dbReference>
<proteinExistence type="predicted"/>
<name>A0A644U563_9ZZZZ</name>
<comment type="caution">
    <text evidence="1">The sequence shown here is derived from an EMBL/GenBank/DDBJ whole genome shotgun (WGS) entry which is preliminary data.</text>
</comment>
<sequence>MAARPTATRKELSVKEFKDSIQQKADELARWIDLSVDAFPTDPAAKRDRLARVRGADGFRFFLETYLPHYVKGDPSLFMRRCFVWRRKSLRLRKAPVSC</sequence>
<dbReference type="AlphaFoldDB" id="A0A644U563"/>